<dbReference type="EMBL" id="JAYMYJ010000029">
    <property type="protein sequence ID" value="MEB4590002.1"/>
    <property type="molecule type" value="Genomic_DNA"/>
</dbReference>
<evidence type="ECO:0000313" key="2">
    <source>
        <dbReference type="Proteomes" id="UP001308005"/>
    </source>
</evidence>
<reference evidence="1 2" key="2">
    <citation type="submission" date="2024-01" db="EMBL/GenBank/DDBJ databases">
        <authorList>
            <person name="Xie X."/>
        </authorList>
    </citation>
    <scope>NUCLEOTIDE SEQUENCE [LARGE SCALE GENOMIC DNA]</scope>
    <source>
        <strain evidence="1">SCUT-1</strain>
    </source>
</reference>
<organism evidence="1 2">
    <name type="scientific">Candidatus Thiothrix phosphatis</name>
    <dbReference type="NCBI Taxonomy" id="3112415"/>
    <lineage>
        <taxon>Bacteria</taxon>
        <taxon>Pseudomonadati</taxon>
        <taxon>Pseudomonadota</taxon>
        <taxon>Gammaproteobacteria</taxon>
        <taxon>Thiotrichales</taxon>
        <taxon>Thiotrichaceae</taxon>
        <taxon>Thiothrix</taxon>
    </lineage>
</organism>
<gene>
    <name evidence="1" type="ORF">VSS37_03330</name>
</gene>
<dbReference type="Proteomes" id="UP001308005">
    <property type="component" value="Unassembled WGS sequence"/>
</dbReference>
<name>A0ABU6CVA7_9GAMM</name>
<dbReference type="RefSeq" id="WP_324693228.1">
    <property type="nucleotide sequence ID" value="NZ_JAYMYJ010000029.1"/>
</dbReference>
<proteinExistence type="predicted"/>
<sequence length="181" mass="19868">MSEEVKTGLNELKAAMEAAQKDALCISSTYLSLDNLSAGTVINAFHLAYKYEMEDKLDEKTGAIVPTPRHTVMFLAFENGTFKIYVSSSKVLAETIGSFGIEPLTAIQIKYLGRKGTASRKYGAWEVGILPVNLSQFEHLLPSHFKPIMTMAKNTKSAQLAQLMATTSEEDAHVALTHQPE</sequence>
<protein>
    <submittedName>
        <fullName evidence="1">Uncharacterized protein</fullName>
    </submittedName>
</protein>
<accession>A0ABU6CVA7</accession>
<keyword evidence="2" id="KW-1185">Reference proteome</keyword>
<comment type="caution">
    <text evidence="1">The sequence shown here is derived from an EMBL/GenBank/DDBJ whole genome shotgun (WGS) entry which is preliminary data.</text>
</comment>
<evidence type="ECO:0000313" key="1">
    <source>
        <dbReference type="EMBL" id="MEB4590002.1"/>
    </source>
</evidence>
<reference evidence="2" key="1">
    <citation type="submission" date="2023-07" db="EMBL/GenBank/DDBJ databases">
        <title>The carbon used by Thiothrix.</title>
        <authorList>
            <person name="Chen L."/>
        </authorList>
    </citation>
    <scope>NUCLEOTIDE SEQUENCE [LARGE SCALE GENOMIC DNA]</scope>
</reference>